<reference evidence="2" key="1">
    <citation type="submission" date="2023-03" db="EMBL/GenBank/DDBJ databases">
        <title>Massive genome expansion in bonnet fungi (Mycena s.s.) driven by repeated elements and novel gene families across ecological guilds.</title>
        <authorList>
            <consortium name="Lawrence Berkeley National Laboratory"/>
            <person name="Harder C.B."/>
            <person name="Miyauchi S."/>
            <person name="Viragh M."/>
            <person name="Kuo A."/>
            <person name="Thoen E."/>
            <person name="Andreopoulos B."/>
            <person name="Lu D."/>
            <person name="Skrede I."/>
            <person name="Drula E."/>
            <person name="Henrissat B."/>
            <person name="Morin E."/>
            <person name="Kohler A."/>
            <person name="Barry K."/>
            <person name="LaButti K."/>
            <person name="Morin E."/>
            <person name="Salamov A."/>
            <person name="Lipzen A."/>
            <person name="Mereny Z."/>
            <person name="Hegedus B."/>
            <person name="Baldrian P."/>
            <person name="Stursova M."/>
            <person name="Weitz H."/>
            <person name="Taylor A."/>
            <person name="Grigoriev I.V."/>
            <person name="Nagy L.G."/>
            <person name="Martin F."/>
            <person name="Kauserud H."/>
        </authorList>
    </citation>
    <scope>NUCLEOTIDE SEQUENCE</scope>
    <source>
        <strain evidence="2">CBHHK002</strain>
    </source>
</reference>
<evidence type="ECO:0000313" key="2">
    <source>
        <dbReference type="EMBL" id="KAJ7302390.1"/>
    </source>
</evidence>
<dbReference type="EMBL" id="JARIHO010000117">
    <property type="protein sequence ID" value="KAJ7302390.1"/>
    <property type="molecule type" value="Genomic_DNA"/>
</dbReference>
<proteinExistence type="predicted"/>
<name>A0AAD7E833_9AGAR</name>
<organism evidence="2 3">
    <name type="scientific">Mycena albidolilacea</name>
    <dbReference type="NCBI Taxonomy" id="1033008"/>
    <lineage>
        <taxon>Eukaryota</taxon>
        <taxon>Fungi</taxon>
        <taxon>Dikarya</taxon>
        <taxon>Basidiomycota</taxon>
        <taxon>Agaricomycotina</taxon>
        <taxon>Agaricomycetes</taxon>
        <taxon>Agaricomycetidae</taxon>
        <taxon>Agaricales</taxon>
        <taxon>Marasmiineae</taxon>
        <taxon>Mycenaceae</taxon>
        <taxon>Mycena</taxon>
    </lineage>
</organism>
<protein>
    <submittedName>
        <fullName evidence="2">Uncharacterized protein</fullName>
    </submittedName>
</protein>
<sequence>MNLLPQAVLPVSSTLVSKFTLDNTLCLRCKYSIGNRFLWLNSNGRQFGSKSWAARLNFLVESQTLSAKNKAGPDPYDPRTCLPISLRRPHYLALNRAQTHKLHRHDVRRDAASNLPTLLGELRTAPAKAPFVYAHNRTPTAHPLSSSAYVLRKLPPTCTLSLASATTGPVISLSIPNPLVLPTSPSGVLFPGSSEAIPVEPWKRPRARRSHVQTPFRTQQPLKSRRISKLKRLAYSNICSAPNASSAGSKTQSAPNLRLAAHIERSIAHRLATRPHSSEIDSELNKQDTLLGQRLRAAMAPHRRCGPAPIGIVIAPPCARRRYFSLAAPMPRASPSSRQLQPFHCPPPRCASSLGLDTRVPARGTAAKALRPRACLIATLILRRHEGGRTSSAGAFIARHDIRGFSSSASPLATDASLDYVFSPGAS</sequence>
<comment type="caution">
    <text evidence="2">The sequence shown here is derived from an EMBL/GenBank/DDBJ whole genome shotgun (WGS) entry which is preliminary data.</text>
</comment>
<feature type="compositionally biased region" description="Polar residues" evidence="1">
    <location>
        <begin position="212"/>
        <end position="222"/>
    </location>
</feature>
<accession>A0AAD7E833</accession>
<dbReference type="Proteomes" id="UP001218218">
    <property type="component" value="Unassembled WGS sequence"/>
</dbReference>
<evidence type="ECO:0000256" key="1">
    <source>
        <dbReference type="SAM" id="MobiDB-lite"/>
    </source>
</evidence>
<evidence type="ECO:0000313" key="3">
    <source>
        <dbReference type="Proteomes" id="UP001218218"/>
    </source>
</evidence>
<dbReference type="AlphaFoldDB" id="A0AAD7E833"/>
<feature type="region of interest" description="Disordered" evidence="1">
    <location>
        <begin position="204"/>
        <end position="223"/>
    </location>
</feature>
<keyword evidence="3" id="KW-1185">Reference proteome</keyword>
<gene>
    <name evidence="2" type="ORF">DFH08DRAFT_945713</name>
</gene>